<evidence type="ECO:0000313" key="2">
    <source>
        <dbReference type="Proteomes" id="UP000324222"/>
    </source>
</evidence>
<dbReference type="AlphaFoldDB" id="A0A5B7JWL0"/>
<organism evidence="1 2">
    <name type="scientific">Portunus trituberculatus</name>
    <name type="common">Swimming crab</name>
    <name type="synonym">Neptunus trituberculatus</name>
    <dbReference type="NCBI Taxonomy" id="210409"/>
    <lineage>
        <taxon>Eukaryota</taxon>
        <taxon>Metazoa</taxon>
        <taxon>Ecdysozoa</taxon>
        <taxon>Arthropoda</taxon>
        <taxon>Crustacea</taxon>
        <taxon>Multicrustacea</taxon>
        <taxon>Malacostraca</taxon>
        <taxon>Eumalacostraca</taxon>
        <taxon>Eucarida</taxon>
        <taxon>Decapoda</taxon>
        <taxon>Pleocyemata</taxon>
        <taxon>Brachyura</taxon>
        <taxon>Eubrachyura</taxon>
        <taxon>Portunoidea</taxon>
        <taxon>Portunidae</taxon>
        <taxon>Portuninae</taxon>
        <taxon>Portunus</taxon>
    </lineage>
</organism>
<name>A0A5B7JWL0_PORTR</name>
<keyword evidence="2" id="KW-1185">Reference proteome</keyword>
<dbReference type="Proteomes" id="UP000324222">
    <property type="component" value="Unassembled WGS sequence"/>
</dbReference>
<evidence type="ECO:0000313" key="1">
    <source>
        <dbReference type="EMBL" id="MPD01291.1"/>
    </source>
</evidence>
<dbReference type="EMBL" id="VSRR010126481">
    <property type="protein sequence ID" value="MPD01291.1"/>
    <property type="molecule type" value="Genomic_DNA"/>
</dbReference>
<gene>
    <name evidence="1" type="ORF">E2C01_096811</name>
</gene>
<sequence length="36" mass="4040">MECEFHRGRVSSKGNMCVAAWVPRRVRRADTSTMGG</sequence>
<accession>A0A5B7JWL0</accession>
<protein>
    <submittedName>
        <fullName evidence="1">Uncharacterized protein</fullName>
    </submittedName>
</protein>
<comment type="caution">
    <text evidence="1">The sequence shown here is derived from an EMBL/GenBank/DDBJ whole genome shotgun (WGS) entry which is preliminary data.</text>
</comment>
<reference evidence="1 2" key="1">
    <citation type="submission" date="2019-05" db="EMBL/GenBank/DDBJ databases">
        <title>Another draft genome of Portunus trituberculatus and its Hox gene families provides insights of decapod evolution.</title>
        <authorList>
            <person name="Jeong J.-H."/>
            <person name="Song I."/>
            <person name="Kim S."/>
            <person name="Choi T."/>
            <person name="Kim D."/>
            <person name="Ryu S."/>
            <person name="Kim W."/>
        </authorList>
    </citation>
    <scope>NUCLEOTIDE SEQUENCE [LARGE SCALE GENOMIC DNA]</scope>
    <source>
        <tissue evidence="1">Muscle</tissue>
    </source>
</reference>
<proteinExistence type="predicted"/>